<comment type="caution">
    <text evidence="2">The sequence shown here is derived from an EMBL/GenBank/DDBJ whole genome shotgun (WGS) entry which is preliminary data.</text>
</comment>
<name>A0A0V1LTY9_9BILA</name>
<evidence type="ECO:0000256" key="1">
    <source>
        <dbReference type="SAM" id="MobiDB-lite"/>
    </source>
</evidence>
<reference evidence="2 3" key="1">
    <citation type="submission" date="2015-05" db="EMBL/GenBank/DDBJ databases">
        <title>Evolution of Trichinella species and genotypes.</title>
        <authorList>
            <person name="Korhonen P.K."/>
            <person name="Edoardo P."/>
            <person name="Giuseppe L.R."/>
            <person name="Gasser R.B."/>
        </authorList>
    </citation>
    <scope>NUCLEOTIDE SEQUENCE [LARGE SCALE GENOMIC DNA]</scope>
    <source>
        <strain evidence="2">ISS10</strain>
    </source>
</reference>
<feature type="compositionally biased region" description="Basic and acidic residues" evidence="1">
    <location>
        <begin position="240"/>
        <end position="252"/>
    </location>
</feature>
<dbReference type="Proteomes" id="UP000054721">
    <property type="component" value="Unassembled WGS sequence"/>
</dbReference>
<keyword evidence="3" id="KW-1185">Reference proteome</keyword>
<organism evidence="2 3">
    <name type="scientific">Trichinella nativa</name>
    <dbReference type="NCBI Taxonomy" id="6335"/>
    <lineage>
        <taxon>Eukaryota</taxon>
        <taxon>Metazoa</taxon>
        <taxon>Ecdysozoa</taxon>
        <taxon>Nematoda</taxon>
        <taxon>Enoplea</taxon>
        <taxon>Dorylaimia</taxon>
        <taxon>Trichinellida</taxon>
        <taxon>Trichinellidae</taxon>
        <taxon>Trichinella</taxon>
    </lineage>
</organism>
<dbReference type="AlphaFoldDB" id="A0A0V1LTY9"/>
<gene>
    <name evidence="2" type="ORF">T02_14919</name>
</gene>
<sequence>MKHLEFVSDKNRKIYLVCIYTHTQGTRVYKYKLILFISSKGNMPKIENRYLRLLLNIEYEKGNSLFYNRKILYGLDLVESSTASDIIFDLNGKMDFGNVDVKLLSNNYEILPWLPTWVFKDGDEITVRVLSTSENSSKSSNKTTMQEKNTSNIYTVTSDMTANNEVSQIAEEFVTVENEIQKKQNFEGSGLKKHKKKKKHHLIEQLESEAIEQPSMNEILERSRSRKKKEKRIKKKSKKLEREAENASRDAEENVSDMEMAVISAAEENLESENTRSSNHARSSDLFTSHCLSYNEFGRKKVRLAEESRNDVNGMNKKIEDPLNLKHDMKISFRIQELDDDFKPRLSDWKTATVLHYNPVSEVVTLKGYKERTPAKFALLTDDNDDDNDACIFRLIQFRGVSLLNPKLLKSEFLCLYDQIMG</sequence>
<protein>
    <submittedName>
        <fullName evidence="2">Uncharacterized protein</fullName>
    </submittedName>
</protein>
<accession>A0A0V1LTY9</accession>
<evidence type="ECO:0000313" key="3">
    <source>
        <dbReference type="Proteomes" id="UP000054721"/>
    </source>
</evidence>
<dbReference type="OrthoDB" id="5919269at2759"/>
<feature type="region of interest" description="Disordered" evidence="1">
    <location>
        <begin position="214"/>
        <end position="257"/>
    </location>
</feature>
<proteinExistence type="predicted"/>
<feature type="non-terminal residue" evidence="2">
    <location>
        <position position="1"/>
    </location>
</feature>
<dbReference type="EMBL" id="JYDW01000005">
    <property type="protein sequence ID" value="KRZ62881.1"/>
    <property type="molecule type" value="Genomic_DNA"/>
</dbReference>
<feature type="compositionally biased region" description="Basic residues" evidence="1">
    <location>
        <begin position="224"/>
        <end position="239"/>
    </location>
</feature>
<evidence type="ECO:0000313" key="2">
    <source>
        <dbReference type="EMBL" id="KRZ62881.1"/>
    </source>
</evidence>